<dbReference type="AlphaFoldDB" id="A0A9F5JDN2"/>
<dbReference type="Proteomes" id="UP000695026">
    <property type="component" value="Unplaced"/>
</dbReference>
<sequence length="225" mass="26204">MARVKRRCQKLRSKTKLSSKRKKCIEFPCSSVLPSEAFPPKSPVSLCSQRWPFCSWLLAFGDIIEALKHLLAAAVSWCWCCQRKVAQIFHILISAAFPSHTYLQELKELRGEVKNLERDLAKLQSILQEKAHFPRKPIERYSPMQNSGVGGMGRREALGLLQTTRLARSLRMYCQLLPQRHNTAPQDLYLCLCKSERFPHLLLLHLLHHHHRHQHHFVSKEVMQR</sequence>
<keyword evidence="1" id="KW-0175">Coiled coil</keyword>
<evidence type="ECO:0000256" key="1">
    <source>
        <dbReference type="SAM" id="Coils"/>
    </source>
</evidence>
<dbReference type="KEGG" id="pbi:103060665"/>
<protein>
    <submittedName>
        <fullName evidence="3">Proline-rich protein 11 isoform X1</fullName>
    </submittedName>
</protein>
<name>A0A9F5JDN2_PYTBI</name>
<evidence type="ECO:0000313" key="2">
    <source>
        <dbReference type="Proteomes" id="UP000695026"/>
    </source>
</evidence>
<feature type="coiled-coil region" evidence="1">
    <location>
        <begin position="99"/>
        <end position="126"/>
    </location>
</feature>
<keyword evidence="2" id="KW-1185">Reference proteome</keyword>
<reference evidence="3" key="1">
    <citation type="submission" date="2025-08" db="UniProtKB">
        <authorList>
            <consortium name="RefSeq"/>
        </authorList>
    </citation>
    <scope>IDENTIFICATION</scope>
    <source>
        <tissue evidence="3">Liver</tissue>
    </source>
</reference>
<organism evidence="2 3">
    <name type="scientific">Python bivittatus</name>
    <name type="common">Burmese python</name>
    <name type="synonym">Python molurus bivittatus</name>
    <dbReference type="NCBI Taxonomy" id="176946"/>
    <lineage>
        <taxon>Eukaryota</taxon>
        <taxon>Metazoa</taxon>
        <taxon>Chordata</taxon>
        <taxon>Craniata</taxon>
        <taxon>Vertebrata</taxon>
        <taxon>Euteleostomi</taxon>
        <taxon>Lepidosauria</taxon>
        <taxon>Squamata</taxon>
        <taxon>Bifurcata</taxon>
        <taxon>Unidentata</taxon>
        <taxon>Episquamata</taxon>
        <taxon>Toxicofera</taxon>
        <taxon>Serpentes</taxon>
        <taxon>Henophidia</taxon>
        <taxon>Pythonidae</taxon>
        <taxon>Python</taxon>
    </lineage>
</organism>
<accession>A0A9F5JDN2</accession>
<evidence type="ECO:0000313" key="3">
    <source>
        <dbReference type="RefSeq" id="XP_025031201.1"/>
    </source>
</evidence>
<dbReference type="GeneID" id="103060665"/>
<proteinExistence type="predicted"/>
<dbReference type="RefSeq" id="XP_025031201.1">
    <property type="nucleotide sequence ID" value="XM_025175433.1"/>
</dbReference>
<gene>
    <name evidence="3" type="primary">LOC103060665</name>
</gene>